<dbReference type="AlphaFoldDB" id="A0A9P9DVJ2"/>
<proteinExistence type="predicted"/>
<accession>A0A9P9DVJ2</accession>
<evidence type="ECO:0000313" key="1">
    <source>
        <dbReference type="EMBL" id="KAH7126021.1"/>
    </source>
</evidence>
<protein>
    <submittedName>
        <fullName evidence="1">Uncharacterized protein</fullName>
    </submittedName>
</protein>
<evidence type="ECO:0000313" key="2">
    <source>
        <dbReference type="Proteomes" id="UP000738349"/>
    </source>
</evidence>
<gene>
    <name evidence="1" type="ORF">EDB81DRAFT_889733</name>
</gene>
<dbReference type="Proteomes" id="UP000738349">
    <property type="component" value="Unassembled WGS sequence"/>
</dbReference>
<comment type="caution">
    <text evidence="1">The sequence shown here is derived from an EMBL/GenBank/DDBJ whole genome shotgun (WGS) entry which is preliminary data.</text>
</comment>
<name>A0A9P9DVJ2_9HYPO</name>
<sequence>MPINSPVNFSVPWLGQFIRSMEAMALASKIYNQMPGALVDMKVTTQPLHRARWVDMHDGEEEDIRHYFACISYFDTGRLNIRPQHFINAMAISSADSIYVAESLLNDPSTPHTSRKIRHVIGNVGKPGLSVLGGVSEPMIEEPKLDTW</sequence>
<keyword evidence="2" id="KW-1185">Reference proteome</keyword>
<organism evidence="1 2">
    <name type="scientific">Dactylonectria macrodidyma</name>
    <dbReference type="NCBI Taxonomy" id="307937"/>
    <lineage>
        <taxon>Eukaryota</taxon>
        <taxon>Fungi</taxon>
        <taxon>Dikarya</taxon>
        <taxon>Ascomycota</taxon>
        <taxon>Pezizomycotina</taxon>
        <taxon>Sordariomycetes</taxon>
        <taxon>Hypocreomycetidae</taxon>
        <taxon>Hypocreales</taxon>
        <taxon>Nectriaceae</taxon>
        <taxon>Dactylonectria</taxon>
    </lineage>
</organism>
<dbReference type="EMBL" id="JAGMUV010000020">
    <property type="protein sequence ID" value="KAH7126021.1"/>
    <property type="molecule type" value="Genomic_DNA"/>
</dbReference>
<reference evidence="1" key="1">
    <citation type="journal article" date="2021" name="Nat. Commun.">
        <title>Genetic determinants of endophytism in the Arabidopsis root mycobiome.</title>
        <authorList>
            <person name="Mesny F."/>
            <person name="Miyauchi S."/>
            <person name="Thiergart T."/>
            <person name="Pickel B."/>
            <person name="Atanasova L."/>
            <person name="Karlsson M."/>
            <person name="Huettel B."/>
            <person name="Barry K.W."/>
            <person name="Haridas S."/>
            <person name="Chen C."/>
            <person name="Bauer D."/>
            <person name="Andreopoulos W."/>
            <person name="Pangilinan J."/>
            <person name="LaButti K."/>
            <person name="Riley R."/>
            <person name="Lipzen A."/>
            <person name="Clum A."/>
            <person name="Drula E."/>
            <person name="Henrissat B."/>
            <person name="Kohler A."/>
            <person name="Grigoriev I.V."/>
            <person name="Martin F.M."/>
            <person name="Hacquard S."/>
        </authorList>
    </citation>
    <scope>NUCLEOTIDE SEQUENCE</scope>
    <source>
        <strain evidence="1">MPI-CAGE-AT-0147</strain>
    </source>
</reference>
<dbReference type="OrthoDB" id="5354164at2759"/>